<proteinExistence type="inferred from homology"/>
<dbReference type="InterPro" id="IPR001829">
    <property type="entry name" value="Pili_assmbl_chaperone_bac"/>
</dbReference>
<comment type="caution">
    <text evidence="9">The sequence shown here is derived from an EMBL/GenBank/DDBJ whole genome shotgun (WGS) entry which is preliminary data.</text>
</comment>
<feature type="signal peptide" evidence="6">
    <location>
        <begin position="1"/>
        <end position="21"/>
    </location>
</feature>
<name>A0A7Y8CFE6_9PSED</name>
<evidence type="ECO:0000313" key="9">
    <source>
        <dbReference type="EMBL" id="NWC17125.1"/>
    </source>
</evidence>
<dbReference type="InterPro" id="IPR013783">
    <property type="entry name" value="Ig-like_fold"/>
</dbReference>
<dbReference type="GO" id="GO:0071555">
    <property type="term" value="P:cell wall organization"/>
    <property type="evidence" value="ECO:0007669"/>
    <property type="project" value="InterPro"/>
</dbReference>
<dbReference type="InterPro" id="IPR008962">
    <property type="entry name" value="PapD-like_sf"/>
</dbReference>
<keyword evidence="5" id="KW-0143">Chaperone</keyword>
<gene>
    <name evidence="9" type="ORF">HX845_25950</name>
</gene>
<comment type="similarity">
    <text evidence="2">Belongs to the periplasmic pilus chaperone family.</text>
</comment>
<reference evidence="9 10" key="1">
    <citation type="submission" date="2020-04" db="EMBL/GenBank/DDBJ databases">
        <title>Molecular characterization of pseudomonads from Agaricus bisporus reveal novel blotch 2 pathogens in Western Europe.</title>
        <authorList>
            <person name="Taparia T."/>
            <person name="Krijger M."/>
            <person name="Haynes E."/>
            <person name="Elpinstone J.G."/>
            <person name="Noble R."/>
            <person name="Van Der Wolf J."/>
        </authorList>
    </citation>
    <scope>NUCLEOTIDE SEQUENCE [LARGE SCALE GENOMIC DNA]</scope>
    <source>
        <strain evidence="9 10">IPO3738</strain>
    </source>
</reference>
<feature type="domain" description="Pili assembly chaperone C-terminal" evidence="8">
    <location>
        <begin position="166"/>
        <end position="230"/>
    </location>
</feature>
<protein>
    <submittedName>
        <fullName evidence="9">Molecular chaperone</fullName>
    </submittedName>
</protein>
<dbReference type="GO" id="GO:0030288">
    <property type="term" value="C:outer membrane-bounded periplasmic space"/>
    <property type="evidence" value="ECO:0007669"/>
    <property type="project" value="InterPro"/>
</dbReference>
<dbReference type="Proteomes" id="UP000517547">
    <property type="component" value="Unassembled WGS sequence"/>
</dbReference>
<evidence type="ECO:0000259" key="7">
    <source>
        <dbReference type="Pfam" id="PF00345"/>
    </source>
</evidence>
<dbReference type="Gene3D" id="2.60.40.10">
    <property type="entry name" value="Immunoglobulins"/>
    <property type="match status" value="2"/>
</dbReference>
<dbReference type="InterPro" id="IPR016148">
    <property type="entry name" value="Pili_assmbl_chaperone_C"/>
</dbReference>
<keyword evidence="4" id="KW-0574">Periplasm</keyword>
<evidence type="ECO:0000313" key="10">
    <source>
        <dbReference type="Proteomes" id="UP000517547"/>
    </source>
</evidence>
<dbReference type="PANTHER" id="PTHR30251">
    <property type="entry name" value="PILUS ASSEMBLY CHAPERONE"/>
    <property type="match status" value="1"/>
</dbReference>
<dbReference type="EMBL" id="JACAQE010000009">
    <property type="protein sequence ID" value="NWC17125.1"/>
    <property type="molecule type" value="Genomic_DNA"/>
</dbReference>
<evidence type="ECO:0000259" key="8">
    <source>
        <dbReference type="Pfam" id="PF02753"/>
    </source>
</evidence>
<dbReference type="InterPro" id="IPR016147">
    <property type="entry name" value="Pili_assmbl_chaperone_N"/>
</dbReference>
<evidence type="ECO:0000256" key="4">
    <source>
        <dbReference type="ARBA" id="ARBA00022764"/>
    </source>
</evidence>
<dbReference type="SUPFAM" id="SSF49354">
    <property type="entry name" value="PapD-like"/>
    <property type="match status" value="1"/>
</dbReference>
<organism evidence="9 10">
    <name type="scientific">Pseudomonas gingeri</name>
    <dbReference type="NCBI Taxonomy" id="117681"/>
    <lineage>
        <taxon>Bacteria</taxon>
        <taxon>Pseudomonadati</taxon>
        <taxon>Pseudomonadota</taxon>
        <taxon>Gammaproteobacteria</taxon>
        <taxon>Pseudomonadales</taxon>
        <taxon>Pseudomonadaceae</taxon>
        <taxon>Pseudomonas</taxon>
    </lineage>
</organism>
<dbReference type="PRINTS" id="PR00969">
    <property type="entry name" value="CHAPERONPILI"/>
</dbReference>
<comment type="subcellular location">
    <subcellularLocation>
        <location evidence="1">Periplasm</location>
    </subcellularLocation>
</comment>
<feature type="domain" description="Pili assembly chaperone N-terminal" evidence="7">
    <location>
        <begin position="23"/>
        <end position="139"/>
    </location>
</feature>
<feature type="chain" id="PRO_5031465650" evidence="6">
    <location>
        <begin position="22"/>
        <end position="259"/>
    </location>
</feature>
<dbReference type="InterPro" id="IPR036316">
    <property type="entry name" value="Pili_assmbl_chap_C_dom_sf"/>
</dbReference>
<evidence type="ECO:0000256" key="3">
    <source>
        <dbReference type="ARBA" id="ARBA00022729"/>
    </source>
</evidence>
<dbReference type="AlphaFoldDB" id="A0A7Y8CFE6"/>
<evidence type="ECO:0000256" key="1">
    <source>
        <dbReference type="ARBA" id="ARBA00004418"/>
    </source>
</evidence>
<dbReference type="Pfam" id="PF02753">
    <property type="entry name" value="PapD_C"/>
    <property type="match status" value="1"/>
</dbReference>
<dbReference type="SUPFAM" id="SSF49584">
    <property type="entry name" value="Periplasmic chaperone C-domain"/>
    <property type="match status" value="1"/>
</dbReference>
<dbReference type="InterPro" id="IPR050643">
    <property type="entry name" value="Periplasmic_pilus_chap"/>
</dbReference>
<evidence type="ECO:0000256" key="5">
    <source>
        <dbReference type="ARBA" id="ARBA00023186"/>
    </source>
</evidence>
<dbReference type="Pfam" id="PF00345">
    <property type="entry name" value="PapD_N"/>
    <property type="match status" value="1"/>
</dbReference>
<sequence>MKPVQALLLALSLVSAAPAQATVSLSGTRLVFDGRFTDVSIEARNRGRQEVLLQAWLESREDAGGAKDLPFVLTPPISRLAPDGRQALRLMYEGRGMPTEHESLLHLYVMEIPRVRPGDSQLSIAIRQRINVLFRPPGLAGDPALTPERLRWVLEPDASGVPRLKVENPTAFHAALLSLELAGEQGTHPLGDDLLVPPGEHREVLLATRAMASQQRLLRFNALTDYGGQRAYSVRFDVGIPFSASLVGDASSLAERTSP</sequence>
<evidence type="ECO:0000256" key="2">
    <source>
        <dbReference type="ARBA" id="ARBA00007399"/>
    </source>
</evidence>
<dbReference type="PANTHER" id="PTHR30251:SF2">
    <property type="entry name" value="FIMBRIAL CHAPERONE YADV-RELATED"/>
    <property type="match status" value="1"/>
</dbReference>
<dbReference type="RefSeq" id="WP_017123623.1">
    <property type="nucleotide sequence ID" value="NZ_JACAQE010000009.1"/>
</dbReference>
<keyword evidence="3 6" id="KW-0732">Signal</keyword>
<evidence type="ECO:0000256" key="6">
    <source>
        <dbReference type="SAM" id="SignalP"/>
    </source>
</evidence>
<accession>A0A7Y8CFE6</accession>